<gene>
    <name evidence="1" type="ORF">OPV22_002158</name>
</gene>
<dbReference type="AlphaFoldDB" id="A0AAV8RX40"/>
<sequence length="67" mass="7541">MGWTPPATVCGTHSQCDFLGTRNQTRLGERGVSQSFLRSSRKSKGKSTVLSRRLAKRVWFILFPSKV</sequence>
<evidence type="ECO:0000313" key="1">
    <source>
        <dbReference type="EMBL" id="KAJ8511724.1"/>
    </source>
</evidence>
<reference evidence="1 2" key="1">
    <citation type="submission" date="2022-12" db="EMBL/GenBank/DDBJ databases">
        <title>Chromosome-scale assembly of the Ensete ventricosum genome.</title>
        <authorList>
            <person name="Dussert Y."/>
            <person name="Stocks J."/>
            <person name="Wendawek A."/>
            <person name="Woldeyes F."/>
            <person name="Nichols R.A."/>
            <person name="Borrell J.S."/>
        </authorList>
    </citation>
    <scope>NUCLEOTIDE SEQUENCE [LARGE SCALE GENOMIC DNA]</scope>
    <source>
        <strain evidence="2">cv. Maze</strain>
        <tissue evidence="1">Seeds</tissue>
    </source>
</reference>
<name>A0AAV8RX40_ENSVE</name>
<dbReference type="Proteomes" id="UP001222027">
    <property type="component" value="Unassembled WGS sequence"/>
</dbReference>
<protein>
    <submittedName>
        <fullName evidence="1">Uncharacterized protein</fullName>
    </submittedName>
</protein>
<comment type="caution">
    <text evidence="1">The sequence shown here is derived from an EMBL/GenBank/DDBJ whole genome shotgun (WGS) entry which is preliminary data.</text>
</comment>
<dbReference type="EMBL" id="JAQQAF010000001">
    <property type="protein sequence ID" value="KAJ8511724.1"/>
    <property type="molecule type" value="Genomic_DNA"/>
</dbReference>
<evidence type="ECO:0000313" key="2">
    <source>
        <dbReference type="Proteomes" id="UP001222027"/>
    </source>
</evidence>
<organism evidence="1 2">
    <name type="scientific">Ensete ventricosum</name>
    <name type="common">Abyssinian banana</name>
    <name type="synonym">Musa ensete</name>
    <dbReference type="NCBI Taxonomy" id="4639"/>
    <lineage>
        <taxon>Eukaryota</taxon>
        <taxon>Viridiplantae</taxon>
        <taxon>Streptophyta</taxon>
        <taxon>Embryophyta</taxon>
        <taxon>Tracheophyta</taxon>
        <taxon>Spermatophyta</taxon>
        <taxon>Magnoliopsida</taxon>
        <taxon>Liliopsida</taxon>
        <taxon>Zingiberales</taxon>
        <taxon>Musaceae</taxon>
        <taxon>Ensete</taxon>
    </lineage>
</organism>
<accession>A0AAV8RX40</accession>
<keyword evidence="2" id="KW-1185">Reference proteome</keyword>
<proteinExistence type="predicted"/>